<evidence type="ECO:0000256" key="1">
    <source>
        <dbReference type="ARBA" id="ARBA00006834"/>
    </source>
</evidence>
<reference evidence="5" key="2">
    <citation type="submission" date="2025-09" db="UniProtKB">
        <authorList>
            <consortium name="Ensembl"/>
        </authorList>
    </citation>
    <scope>IDENTIFICATION</scope>
</reference>
<name>A0A8C6BFF1_MONMO</name>
<evidence type="ECO:0000313" key="6">
    <source>
        <dbReference type="Proteomes" id="UP000694561"/>
    </source>
</evidence>
<proteinExistence type="inferred from homology"/>
<dbReference type="AlphaFoldDB" id="A0A8C6BFF1"/>
<evidence type="ECO:0000313" key="5">
    <source>
        <dbReference type="Ensembl" id="ENSMMNP00015015701.1"/>
    </source>
</evidence>
<dbReference type="GeneTree" id="ENSGT00940000163063"/>
<sequence>GTTSPKAHSHVNKLAIQAGVPSEYLWPGRVSEFWASSQGALLIGLASESLSLSWTPAHLKKQLTISLSRKSHRPPALPSRCSNLILQPCATLNPLLLQPRILGKLWASDQVSVSASSEWQRKLEAAEALLALRESSQAPSGSISVLHFQSQGGAWMPSQVVFCGCISLMSLGRKDWRRDRHLRRLTGKAGHDQTKMVHSVWSVSEAATLKELLEQRG</sequence>
<keyword evidence="3" id="KW-0804">Transcription</keyword>
<comment type="similarity">
    <text evidence="1">Belongs to the DMRT family.</text>
</comment>
<dbReference type="InterPro" id="IPR031577">
    <property type="entry name" value="DMRT-C1/C2_C"/>
</dbReference>
<dbReference type="Proteomes" id="UP000694561">
    <property type="component" value="Unplaced"/>
</dbReference>
<reference evidence="5" key="1">
    <citation type="submission" date="2025-08" db="UniProtKB">
        <authorList>
            <consortium name="Ensembl"/>
        </authorList>
    </citation>
    <scope>IDENTIFICATION</scope>
</reference>
<dbReference type="Pfam" id="PF15791">
    <property type="entry name" value="DMRT-like"/>
    <property type="match status" value="1"/>
</dbReference>
<organism evidence="5 6">
    <name type="scientific">Monodon monoceros</name>
    <name type="common">Narwhal</name>
    <name type="synonym">Ceratodon monodon</name>
    <dbReference type="NCBI Taxonomy" id="40151"/>
    <lineage>
        <taxon>Eukaryota</taxon>
        <taxon>Metazoa</taxon>
        <taxon>Chordata</taxon>
        <taxon>Craniata</taxon>
        <taxon>Vertebrata</taxon>
        <taxon>Euteleostomi</taxon>
        <taxon>Mammalia</taxon>
        <taxon>Eutheria</taxon>
        <taxon>Laurasiatheria</taxon>
        <taxon>Artiodactyla</taxon>
        <taxon>Whippomorpha</taxon>
        <taxon>Cetacea</taxon>
        <taxon>Odontoceti</taxon>
        <taxon>Monodontidae</taxon>
        <taxon>Monodon</taxon>
    </lineage>
</organism>
<dbReference type="Ensembl" id="ENSMMNT00015017233.1">
    <property type="protein sequence ID" value="ENSMMNP00015015701.1"/>
    <property type="gene ID" value="ENSMMNG00015011562.1"/>
</dbReference>
<protein>
    <submittedName>
        <fullName evidence="5">Doublesex- and mab-3-related transcription factor C2-like</fullName>
    </submittedName>
</protein>
<accession>A0A8C6BFF1</accession>
<keyword evidence="2" id="KW-0805">Transcription regulation</keyword>
<gene>
    <name evidence="5" type="primary">LOC114905679</name>
</gene>
<keyword evidence="6" id="KW-1185">Reference proteome</keyword>
<evidence type="ECO:0000256" key="2">
    <source>
        <dbReference type="ARBA" id="ARBA00023015"/>
    </source>
</evidence>
<feature type="domain" description="Doublesex- and mab-3-related transcription factor C1/C2 C-terminal" evidence="4">
    <location>
        <begin position="68"/>
        <end position="148"/>
    </location>
</feature>
<evidence type="ECO:0000259" key="4">
    <source>
        <dbReference type="Pfam" id="PF15791"/>
    </source>
</evidence>
<evidence type="ECO:0000256" key="3">
    <source>
        <dbReference type="ARBA" id="ARBA00023163"/>
    </source>
</evidence>